<protein>
    <submittedName>
        <fullName evidence="1">Putative ribonuclease H protein</fullName>
    </submittedName>
</protein>
<sequence length="505" mass="55889">MPTTSARSKFLIPTGGQSSSTAIHPFDPTVVFVPKESTEASIGATHVNRTIRVDLYPTIVRFHPRNMNFMSIPDRPSRKCISLRLHDLPNKALHIDPRPRRPLKGLIKQLLVSPLPKHPHADGLDLVPLGINRGGDIRSEVVQDPLPHISHEEFSNHMGGHETNPDLSCFGAVPHLNPPDVFPNAVRVRSRAQPIIGTFDREHAIGIGAPNKVSHRSQHRLLIQRHNELQNKGLLQATPNIQPEFSLPTITNAPPLIMLDSILHVSKALPQNRIMLLGLQLTLIEKSWIAIYPWRLAAIHGENRMLYLFLIHLSASGLRRTVINRGKGYGSLKLPLTIATSKHGNPIAPSRTHSFYVIIPLISVTASNPIAPGLLVPKNLFLLKDLSKLTLKVLFEVDEEGVRAFHSLNAINARKKLLFPFPNVPENLAIPSPQIGSKIFNILIPIPTPSPMIFDKFREGIMHYPGKFETKGSFAPARAIRGELHEEGVVIGVDFGGLSQKLHGI</sequence>
<comment type="caution">
    <text evidence="1">The sequence shown here is derived from an EMBL/GenBank/DDBJ whole genome shotgun (WGS) entry which is preliminary data.</text>
</comment>
<dbReference type="Proteomes" id="UP000634136">
    <property type="component" value="Unassembled WGS sequence"/>
</dbReference>
<accession>A0A835CH71</accession>
<proteinExistence type="predicted"/>
<dbReference type="EMBL" id="JAAIUW010000003">
    <property type="protein sequence ID" value="KAF7838832.1"/>
    <property type="molecule type" value="Genomic_DNA"/>
</dbReference>
<gene>
    <name evidence="1" type="ORF">G2W53_007314</name>
</gene>
<name>A0A835CH71_9FABA</name>
<evidence type="ECO:0000313" key="1">
    <source>
        <dbReference type="EMBL" id="KAF7838832.1"/>
    </source>
</evidence>
<evidence type="ECO:0000313" key="2">
    <source>
        <dbReference type="Proteomes" id="UP000634136"/>
    </source>
</evidence>
<organism evidence="1 2">
    <name type="scientific">Senna tora</name>
    <dbReference type="NCBI Taxonomy" id="362788"/>
    <lineage>
        <taxon>Eukaryota</taxon>
        <taxon>Viridiplantae</taxon>
        <taxon>Streptophyta</taxon>
        <taxon>Embryophyta</taxon>
        <taxon>Tracheophyta</taxon>
        <taxon>Spermatophyta</taxon>
        <taxon>Magnoliopsida</taxon>
        <taxon>eudicotyledons</taxon>
        <taxon>Gunneridae</taxon>
        <taxon>Pentapetalae</taxon>
        <taxon>rosids</taxon>
        <taxon>fabids</taxon>
        <taxon>Fabales</taxon>
        <taxon>Fabaceae</taxon>
        <taxon>Caesalpinioideae</taxon>
        <taxon>Cassia clade</taxon>
        <taxon>Senna</taxon>
    </lineage>
</organism>
<dbReference type="AlphaFoldDB" id="A0A835CH71"/>
<reference evidence="1" key="1">
    <citation type="submission" date="2020-09" db="EMBL/GenBank/DDBJ databases">
        <title>Genome-Enabled Discovery of Anthraquinone Biosynthesis in Senna tora.</title>
        <authorList>
            <person name="Kang S.-H."/>
            <person name="Pandey R.P."/>
            <person name="Lee C.-M."/>
            <person name="Sim J.-S."/>
            <person name="Jeong J.-T."/>
            <person name="Choi B.-S."/>
            <person name="Jung M."/>
            <person name="Ginzburg D."/>
            <person name="Zhao K."/>
            <person name="Won S.Y."/>
            <person name="Oh T.-J."/>
            <person name="Yu Y."/>
            <person name="Kim N.-H."/>
            <person name="Lee O.R."/>
            <person name="Lee T.-H."/>
            <person name="Bashyal P."/>
            <person name="Kim T.-S."/>
            <person name="Lee W.-H."/>
            <person name="Kawkins C."/>
            <person name="Kim C.-K."/>
            <person name="Kim J.S."/>
            <person name="Ahn B.O."/>
            <person name="Rhee S.Y."/>
            <person name="Sohng J.K."/>
        </authorList>
    </citation>
    <scope>NUCLEOTIDE SEQUENCE</scope>
    <source>
        <tissue evidence="1">Leaf</tissue>
    </source>
</reference>
<keyword evidence="2" id="KW-1185">Reference proteome</keyword>